<comment type="similarity">
    <text evidence="6">Belongs to the azoreductase type 1 family.</text>
</comment>
<evidence type="ECO:0000256" key="1">
    <source>
        <dbReference type="ARBA" id="ARBA00022630"/>
    </source>
</evidence>
<dbReference type="EC" id="1.7.1.17" evidence="6"/>
<accession>A0A2S5JG87</accession>
<sequence length="196" mass="21462">MTHILRIDSSIKGADSVSRRLTGRIVERLKAAHPDAIVTERDVTNGIPAIDGAWLGAVYIPADQRNAEQAQIAAFSDRLLEEVRAADILVIGLPVYNFGVPAQLKNWIDQITRRGESFVYTENGPEGLLKGKRAIVALSSDGTRMGSEVDFASPYLRHMLGFLGITDVTFVAADQMVFDPEATLKRAEQEVERIAA</sequence>
<dbReference type="SUPFAM" id="SSF52218">
    <property type="entry name" value="Flavoproteins"/>
    <property type="match status" value="1"/>
</dbReference>
<dbReference type="Gene3D" id="3.40.50.360">
    <property type="match status" value="1"/>
</dbReference>
<dbReference type="Pfam" id="PF02525">
    <property type="entry name" value="Flavodoxin_2"/>
    <property type="match status" value="1"/>
</dbReference>
<keyword evidence="9" id="KW-1185">Reference proteome</keyword>
<keyword evidence="1 6" id="KW-0285">Flavoprotein</keyword>
<evidence type="ECO:0000256" key="4">
    <source>
        <dbReference type="ARBA" id="ARBA00023027"/>
    </source>
</evidence>
<feature type="binding site" evidence="6">
    <location>
        <position position="10"/>
    </location>
    <ligand>
        <name>FMN</name>
        <dbReference type="ChEBI" id="CHEBI:58210"/>
    </ligand>
</feature>
<gene>
    <name evidence="6" type="primary">azoR</name>
    <name evidence="8" type="ORF">LV82_01789</name>
</gene>
<comment type="subunit">
    <text evidence="6">Homodimer.</text>
</comment>
<dbReference type="GO" id="GO:0010181">
    <property type="term" value="F:FMN binding"/>
    <property type="evidence" value="ECO:0007669"/>
    <property type="project" value="UniProtKB-UniRule"/>
</dbReference>
<dbReference type="RefSeq" id="WP_104070944.1">
    <property type="nucleotide sequence ID" value="NZ_PRDS01000005.1"/>
</dbReference>
<reference evidence="8 9" key="1">
    <citation type="submission" date="2018-01" db="EMBL/GenBank/DDBJ databases">
        <title>Genomic Encyclopedia of Archaeal and Bacterial Type Strains, Phase II (KMG-II): from individual species to whole genera.</title>
        <authorList>
            <person name="Goeker M."/>
        </authorList>
    </citation>
    <scope>NUCLEOTIDE SEQUENCE [LARGE SCALE GENOMIC DNA]</scope>
    <source>
        <strain evidence="8 9">DSM 12048</strain>
    </source>
</reference>
<dbReference type="Proteomes" id="UP000239736">
    <property type="component" value="Unassembled WGS sequence"/>
</dbReference>
<dbReference type="GO" id="GO:0016652">
    <property type="term" value="F:oxidoreductase activity, acting on NAD(P)H as acceptor"/>
    <property type="evidence" value="ECO:0007669"/>
    <property type="project" value="UniProtKB-UniRule"/>
</dbReference>
<protein>
    <recommendedName>
        <fullName evidence="6">FMN dependent NADH:quinone oxidoreductase</fullName>
        <ecNumber evidence="6">1.6.5.-</ecNumber>
    </recommendedName>
    <alternativeName>
        <fullName evidence="6">Azo-dye reductase</fullName>
    </alternativeName>
    <alternativeName>
        <fullName evidence="6">FMN-dependent NADH-azo compound oxidoreductase</fullName>
    </alternativeName>
    <alternativeName>
        <fullName evidence="6">FMN-dependent NADH-azoreductase</fullName>
        <ecNumber evidence="6">1.7.1.17</ecNumber>
    </alternativeName>
</protein>
<comment type="catalytic activity">
    <reaction evidence="5">
        <text>N,N-dimethyl-1,4-phenylenediamine + anthranilate + 2 NAD(+) = 2-(4-dimethylaminophenyl)diazenylbenzoate + 2 NADH + 2 H(+)</text>
        <dbReference type="Rhea" id="RHEA:55872"/>
        <dbReference type="ChEBI" id="CHEBI:15378"/>
        <dbReference type="ChEBI" id="CHEBI:15783"/>
        <dbReference type="ChEBI" id="CHEBI:16567"/>
        <dbReference type="ChEBI" id="CHEBI:57540"/>
        <dbReference type="ChEBI" id="CHEBI:57945"/>
        <dbReference type="ChEBI" id="CHEBI:71579"/>
        <dbReference type="EC" id="1.7.1.17"/>
    </reaction>
    <physiologicalReaction direction="right-to-left" evidence="5">
        <dbReference type="Rhea" id="RHEA:55874"/>
    </physiologicalReaction>
</comment>
<keyword evidence="2 6" id="KW-0288">FMN</keyword>
<feature type="domain" description="Flavodoxin-like fold" evidence="7">
    <location>
        <begin position="3"/>
        <end position="194"/>
    </location>
</feature>
<comment type="caution">
    <text evidence="6">Lacks conserved residue(s) required for the propagation of feature annotation.</text>
</comment>
<organism evidence="8 9">
    <name type="scientific">Albidovulum inexpectatum</name>
    <dbReference type="NCBI Taxonomy" id="196587"/>
    <lineage>
        <taxon>Bacteria</taxon>
        <taxon>Pseudomonadati</taxon>
        <taxon>Pseudomonadota</taxon>
        <taxon>Alphaproteobacteria</taxon>
        <taxon>Rhodobacterales</taxon>
        <taxon>Paracoccaceae</taxon>
        <taxon>Albidovulum</taxon>
    </lineage>
</organism>
<dbReference type="EC" id="1.6.5.-" evidence="6"/>
<evidence type="ECO:0000313" key="8">
    <source>
        <dbReference type="EMBL" id="PPB80440.1"/>
    </source>
</evidence>
<comment type="function">
    <text evidence="6">Quinone reductase that provides resistance to thiol-specific stress caused by electrophilic quinones.</text>
</comment>
<feature type="binding site" evidence="6">
    <location>
        <begin position="16"/>
        <end position="18"/>
    </location>
    <ligand>
        <name>FMN</name>
        <dbReference type="ChEBI" id="CHEBI:58210"/>
    </ligand>
</feature>
<evidence type="ECO:0000256" key="2">
    <source>
        <dbReference type="ARBA" id="ARBA00022643"/>
    </source>
</evidence>
<dbReference type="GO" id="GO:0009055">
    <property type="term" value="F:electron transfer activity"/>
    <property type="evidence" value="ECO:0007669"/>
    <property type="project" value="UniProtKB-UniRule"/>
</dbReference>
<comment type="catalytic activity">
    <reaction evidence="6">
        <text>2 a quinone + NADH + H(+) = 2 a 1,4-benzosemiquinone + NAD(+)</text>
        <dbReference type="Rhea" id="RHEA:65952"/>
        <dbReference type="ChEBI" id="CHEBI:15378"/>
        <dbReference type="ChEBI" id="CHEBI:57540"/>
        <dbReference type="ChEBI" id="CHEBI:57945"/>
        <dbReference type="ChEBI" id="CHEBI:132124"/>
        <dbReference type="ChEBI" id="CHEBI:134225"/>
    </reaction>
</comment>
<dbReference type="PANTHER" id="PTHR43741">
    <property type="entry name" value="FMN-DEPENDENT NADH-AZOREDUCTASE 1"/>
    <property type="match status" value="1"/>
</dbReference>
<comment type="cofactor">
    <cofactor evidence="6">
        <name>FMN</name>
        <dbReference type="ChEBI" id="CHEBI:58210"/>
    </cofactor>
    <text evidence="6">Binds 1 FMN per subunit.</text>
</comment>
<dbReference type="EMBL" id="PRDS01000005">
    <property type="protein sequence ID" value="PPB80440.1"/>
    <property type="molecule type" value="Genomic_DNA"/>
</dbReference>
<evidence type="ECO:0000256" key="5">
    <source>
        <dbReference type="ARBA" id="ARBA00048542"/>
    </source>
</evidence>
<keyword evidence="3 6" id="KW-0560">Oxidoreductase</keyword>
<proteinExistence type="inferred from homology"/>
<dbReference type="OrthoDB" id="9787136at2"/>
<evidence type="ECO:0000256" key="3">
    <source>
        <dbReference type="ARBA" id="ARBA00023002"/>
    </source>
</evidence>
<comment type="function">
    <text evidence="6">Also exhibits azoreductase activity. Catalyzes the reductive cleavage of the azo bond in aromatic azo compounds to the corresponding amines.</text>
</comment>
<evidence type="ECO:0000313" key="9">
    <source>
        <dbReference type="Proteomes" id="UP000239736"/>
    </source>
</evidence>
<dbReference type="PANTHER" id="PTHR43741:SF2">
    <property type="entry name" value="FMN-DEPENDENT NADH:QUINONE OXIDOREDUCTASE"/>
    <property type="match status" value="1"/>
</dbReference>
<comment type="caution">
    <text evidence="8">The sequence shown here is derived from an EMBL/GenBank/DDBJ whole genome shotgun (WGS) entry which is preliminary data.</text>
</comment>
<keyword evidence="4 6" id="KW-0520">NAD</keyword>
<dbReference type="GO" id="GO:0016655">
    <property type="term" value="F:oxidoreductase activity, acting on NAD(P)H, quinone or similar compound as acceptor"/>
    <property type="evidence" value="ECO:0007669"/>
    <property type="project" value="InterPro"/>
</dbReference>
<dbReference type="HAMAP" id="MF_01216">
    <property type="entry name" value="Azoreductase_type1"/>
    <property type="match status" value="1"/>
</dbReference>
<dbReference type="InterPro" id="IPR003680">
    <property type="entry name" value="Flavodoxin_fold"/>
</dbReference>
<dbReference type="AlphaFoldDB" id="A0A2S5JG87"/>
<name>A0A2S5JG87_9RHOB</name>
<evidence type="ECO:0000256" key="6">
    <source>
        <dbReference type="HAMAP-Rule" id="MF_01216"/>
    </source>
</evidence>
<dbReference type="InterPro" id="IPR029039">
    <property type="entry name" value="Flavoprotein-like_sf"/>
</dbReference>
<evidence type="ECO:0000259" key="7">
    <source>
        <dbReference type="Pfam" id="PF02525"/>
    </source>
</evidence>
<dbReference type="InterPro" id="IPR050104">
    <property type="entry name" value="FMN-dep_NADH:Q_OxRdtase_AzoR1"/>
</dbReference>
<dbReference type="InterPro" id="IPR023048">
    <property type="entry name" value="NADH:quinone_OxRdtase_FMN_depd"/>
</dbReference>